<dbReference type="EMBL" id="PKMF04000003">
    <property type="protein sequence ID" value="KAK7861063.1"/>
    <property type="molecule type" value="Genomic_DNA"/>
</dbReference>
<accession>A0AAW0MAU5</accession>
<reference evidence="2" key="3">
    <citation type="submission" date="2023-07" db="EMBL/GenBank/DDBJ databases">
        <title>An improved reference 1 genome and first organelle genomes of Quercus suber.</title>
        <authorList>
            <consortium name="Genosuber Consortium"/>
            <person name="Usie A."/>
            <person name="Serra O."/>
            <person name="Barros P."/>
        </authorList>
    </citation>
    <scope>NUCLEOTIDE SEQUENCE</scope>
    <source>
        <strain evidence="2">HL8</strain>
        <tissue evidence="2">Leaves</tissue>
    </source>
</reference>
<reference evidence="2" key="2">
    <citation type="journal article" date="2018" name="Sci. Data">
        <title>The draft genome sequence of cork oak.</title>
        <authorList>
            <person name="Ramos A.M."/>
            <person name="Usie A."/>
            <person name="Barbosa P."/>
            <person name="Barros P.M."/>
            <person name="Capote T."/>
            <person name="Chaves I."/>
            <person name="Simoes F."/>
            <person name="Abreu I."/>
            <person name="Carrasquinho I."/>
            <person name="Faro C."/>
            <person name="Guimaraes J.B."/>
            <person name="Mendonca D."/>
            <person name="Nobrega F."/>
            <person name="Rodrigues L."/>
            <person name="Saibo N.J.M."/>
            <person name="Varela M.C."/>
            <person name="Egas C."/>
            <person name="Matos J."/>
            <person name="Miguel C.M."/>
            <person name="Oliveira M.M."/>
            <person name="Ricardo C.P."/>
            <person name="Goncalves S."/>
        </authorList>
    </citation>
    <scope>NUCLEOTIDE SEQUENCE [LARGE SCALE GENOMIC DNA]</scope>
    <source>
        <strain evidence="2">HL8</strain>
    </source>
</reference>
<protein>
    <submittedName>
        <fullName evidence="2">Polynucleotide 5'-hydroxyl-kinase nol9</fullName>
    </submittedName>
</protein>
<dbReference type="InterPro" id="IPR027417">
    <property type="entry name" value="P-loop_NTPase"/>
</dbReference>
<reference evidence="2" key="1">
    <citation type="submission" date="2017-12" db="EMBL/GenBank/DDBJ databases">
        <authorList>
            <person name="Barbosa P."/>
            <person name="Usie A."/>
            <person name="Ramos A.M."/>
        </authorList>
    </citation>
    <scope>NUCLEOTIDE SEQUENCE</scope>
    <source>
        <strain evidence="2">HL8</strain>
        <tissue evidence="2">Leaves</tissue>
    </source>
</reference>
<organism evidence="2">
    <name type="scientific">Quercus suber</name>
    <name type="common">Cork oak</name>
    <dbReference type="NCBI Taxonomy" id="58331"/>
    <lineage>
        <taxon>Eukaryota</taxon>
        <taxon>Viridiplantae</taxon>
        <taxon>Streptophyta</taxon>
        <taxon>Embryophyta</taxon>
        <taxon>Tracheophyta</taxon>
        <taxon>Spermatophyta</taxon>
        <taxon>Magnoliopsida</taxon>
        <taxon>eudicotyledons</taxon>
        <taxon>Gunneridae</taxon>
        <taxon>Pentapetalae</taxon>
        <taxon>rosids</taxon>
        <taxon>fabids</taxon>
        <taxon>Fagales</taxon>
        <taxon>Fagaceae</taxon>
        <taxon>Quercus</taxon>
    </lineage>
</organism>
<sequence>MSLLTTRIQYLEIVYFDTDVGQPEFTPPGFLSLTVVDKLSPDLTIPCLNSKDTREVLLLR</sequence>
<proteinExistence type="predicted"/>
<gene>
    <name evidence="2" type="ORF">CFP56_024258</name>
</gene>
<feature type="domain" description="Clp1 P-loop" evidence="1">
    <location>
        <begin position="9"/>
        <end position="40"/>
    </location>
</feature>
<name>A0AAW0MAU5_QUESU</name>
<comment type="caution">
    <text evidence="2">The sequence shown here is derived from an EMBL/GenBank/DDBJ whole genome shotgun (WGS) entry which is preliminary data.</text>
</comment>
<dbReference type="Pfam" id="PF16575">
    <property type="entry name" value="CLP1_P"/>
    <property type="match status" value="1"/>
</dbReference>
<evidence type="ECO:0000259" key="1">
    <source>
        <dbReference type="Pfam" id="PF16575"/>
    </source>
</evidence>
<dbReference type="InterPro" id="IPR032319">
    <property type="entry name" value="CLP1_P"/>
</dbReference>
<dbReference type="AlphaFoldDB" id="A0AAW0MAU5"/>
<evidence type="ECO:0000313" key="2">
    <source>
        <dbReference type="EMBL" id="KAK7861063.1"/>
    </source>
</evidence>
<dbReference type="Gene3D" id="3.40.50.300">
    <property type="entry name" value="P-loop containing nucleotide triphosphate hydrolases"/>
    <property type="match status" value="1"/>
</dbReference>